<dbReference type="InterPro" id="IPR011989">
    <property type="entry name" value="ARM-like"/>
</dbReference>
<dbReference type="STRING" id="135651.G0NIN4"/>
<feature type="domain" description="DOMON" evidence="2">
    <location>
        <begin position="27"/>
        <end position="145"/>
    </location>
</feature>
<dbReference type="InterPro" id="IPR016024">
    <property type="entry name" value="ARM-type_fold"/>
</dbReference>
<accession>G0NIN4</accession>
<organism evidence="4">
    <name type="scientific">Caenorhabditis brenneri</name>
    <name type="common">Nematode worm</name>
    <dbReference type="NCBI Taxonomy" id="135651"/>
    <lineage>
        <taxon>Eukaryota</taxon>
        <taxon>Metazoa</taxon>
        <taxon>Ecdysozoa</taxon>
        <taxon>Nematoda</taxon>
        <taxon>Chromadorea</taxon>
        <taxon>Rhabditida</taxon>
        <taxon>Rhabditina</taxon>
        <taxon>Rhabditomorpha</taxon>
        <taxon>Rhabditoidea</taxon>
        <taxon>Rhabditidae</taxon>
        <taxon>Peloderinae</taxon>
        <taxon>Caenorhabditis</taxon>
    </lineage>
</organism>
<dbReference type="PANTHER" id="PTHR12363:SF42">
    <property type="entry name" value="TRANSPORTIN-3"/>
    <property type="match status" value="1"/>
</dbReference>
<dbReference type="InterPro" id="IPR045266">
    <property type="entry name" value="DOH_DOMON"/>
</dbReference>
<evidence type="ECO:0000313" key="4">
    <source>
        <dbReference type="Proteomes" id="UP000008068"/>
    </source>
</evidence>
<sequence length="475" mass="53848">MFLLRLLLVFIFLVVNSAASKCDFKNELTLMRWNVSCENLLEIHFEHNNLTENRWTSIAFGNGPGMNNLESIIFSRGDDNSITTNTGYTPKKKKVVVDDISYVTVKNIQLNGDKFSVTVTRPLGPVGPRNFSLDQCVNWIIVPGGSMKGDKYKKHHGGILFVKSKELGVRENSSNFLFLETRSGFHQECVWLPIAQQFIEALLKATRKFEGTPRVIEHSIRSCRLIFRALGPQSLTFVEPVVTTMIETYPKHRHSSYLYLASVIVDEYGQLDNMRPGLLKMLDTLARHTFPLFEGTGAVNHPDTVDDLFRLAQRFTMRAPTVFFTNQISQMLFVWAVCNLRIDHPDANRSVCKFILEVLEQLALAKKNGYSDDGVTTAQLLVDHQAQNIVTNALAMAMFSHSGQVRRDMAELILHVGKENLAKYADRLACAVLQLPNNPMKATEKQLTDFVDNVAKEREKHSVFNHIRDLAKLFI</sequence>
<dbReference type="SMART" id="SM00664">
    <property type="entry name" value="DoH"/>
    <property type="match status" value="1"/>
</dbReference>
<dbReference type="Pfam" id="PF24139">
    <property type="entry name" value="TPR_TNPO3_IPO13_4th"/>
    <property type="match status" value="1"/>
</dbReference>
<dbReference type="AlphaFoldDB" id="G0NIN4"/>
<dbReference type="InterPro" id="IPR058537">
    <property type="entry name" value="TPR_TNPO3_IPO13_4th"/>
</dbReference>
<reference evidence="4" key="1">
    <citation type="submission" date="2011-07" db="EMBL/GenBank/DDBJ databases">
        <authorList>
            <consortium name="Caenorhabditis brenneri Sequencing and Analysis Consortium"/>
            <person name="Wilson R.K."/>
        </authorList>
    </citation>
    <scope>NUCLEOTIDE SEQUENCE [LARGE SCALE GENOMIC DNA]</scope>
    <source>
        <strain evidence="4">PB2801</strain>
    </source>
</reference>
<dbReference type="PANTHER" id="PTHR12363">
    <property type="entry name" value="TRANSPORTIN 3 AND IMPORTIN 13"/>
    <property type="match status" value="1"/>
</dbReference>
<evidence type="ECO:0000256" key="1">
    <source>
        <dbReference type="SAM" id="SignalP"/>
    </source>
</evidence>
<proteinExistence type="predicted"/>
<protein>
    <recommendedName>
        <fullName evidence="2">DOMON domain-containing protein</fullName>
    </recommendedName>
</protein>
<gene>
    <name evidence="3" type="ORF">CAEBREN_09150</name>
</gene>
<dbReference type="InterPro" id="IPR051345">
    <property type="entry name" value="Importin_beta-like_NTR"/>
</dbReference>
<dbReference type="Pfam" id="PF03351">
    <property type="entry name" value="DOMON"/>
    <property type="match status" value="1"/>
</dbReference>
<dbReference type="InParanoid" id="G0NIN4"/>
<dbReference type="CDD" id="cd09631">
    <property type="entry name" value="DOMON_DOH"/>
    <property type="match status" value="1"/>
</dbReference>
<evidence type="ECO:0000259" key="2">
    <source>
        <dbReference type="PROSITE" id="PS50836"/>
    </source>
</evidence>
<name>G0NIN4_CAEBE</name>
<feature type="signal peptide" evidence="1">
    <location>
        <begin position="1"/>
        <end position="19"/>
    </location>
</feature>
<dbReference type="Gene3D" id="1.25.10.10">
    <property type="entry name" value="Leucine-rich Repeat Variant"/>
    <property type="match status" value="1"/>
</dbReference>
<keyword evidence="4" id="KW-1185">Reference proteome</keyword>
<feature type="chain" id="PRO_5003405844" description="DOMON domain-containing protein" evidence="1">
    <location>
        <begin position="20"/>
        <end position="475"/>
    </location>
</feature>
<dbReference type="HOGENOM" id="CLU_575179_0_0_1"/>
<dbReference type="InterPro" id="IPR005018">
    <property type="entry name" value="DOMON_domain"/>
</dbReference>
<dbReference type="SUPFAM" id="SSF48371">
    <property type="entry name" value="ARM repeat"/>
    <property type="match status" value="1"/>
</dbReference>
<dbReference type="OrthoDB" id="435593at2759"/>
<dbReference type="GO" id="GO:0005737">
    <property type="term" value="C:cytoplasm"/>
    <property type="evidence" value="ECO:0007669"/>
    <property type="project" value="TreeGrafter"/>
</dbReference>
<dbReference type="eggNOG" id="KOG2081">
    <property type="taxonomic scope" value="Eukaryota"/>
</dbReference>
<dbReference type="EMBL" id="GL379891">
    <property type="protein sequence ID" value="EGT31919.1"/>
    <property type="molecule type" value="Genomic_DNA"/>
</dbReference>
<evidence type="ECO:0000313" key="3">
    <source>
        <dbReference type="EMBL" id="EGT31919.1"/>
    </source>
</evidence>
<dbReference type="GO" id="GO:0006606">
    <property type="term" value="P:protein import into nucleus"/>
    <property type="evidence" value="ECO:0007669"/>
    <property type="project" value="TreeGrafter"/>
</dbReference>
<dbReference type="Proteomes" id="UP000008068">
    <property type="component" value="Unassembled WGS sequence"/>
</dbReference>
<keyword evidence="1" id="KW-0732">Signal</keyword>
<dbReference type="PROSITE" id="PS50836">
    <property type="entry name" value="DOMON"/>
    <property type="match status" value="1"/>
</dbReference>